<feature type="transmembrane region" description="Helical" evidence="1">
    <location>
        <begin position="47"/>
        <end position="66"/>
    </location>
</feature>
<keyword evidence="1" id="KW-1133">Transmembrane helix</keyword>
<keyword evidence="1" id="KW-0472">Membrane</keyword>
<dbReference type="AlphaFoldDB" id="A0A6N2U0Q8"/>
<name>A0A6N2U0Q8_BLAHA</name>
<keyword evidence="1" id="KW-0812">Transmembrane</keyword>
<dbReference type="EMBL" id="CACRSY010000012">
    <property type="protein sequence ID" value="VYT09066.1"/>
    <property type="molecule type" value="Genomic_DNA"/>
</dbReference>
<organism evidence="2">
    <name type="scientific">Blautia hansenii</name>
    <name type="common">Ruminococcus hansenii</name>
    <dbReference type="NCBI Taxonomy" id="1322"/>
    <lineage>
        <taxon>Bacteria</taxon>
        <taxon>Bacillati</taxon>
        <taxon>Bacillota</taxon>
        <taxon>Clostridia</taxon>
        <taxon>Lachnospirales</taxon>
        <taxon>Lachnospiraceae</taxon>
        <taxon>Blautia</taxon>
    </lineage>
</organism>
<evidence type="ECO:0000256" key="1">
    <source>
        <dbReference type="SAM" id="Phobius"/>
    </source>
</evidence>
<dbReference type="Pfam" id="PF16316">
    <property type="entry name" value="DUF4956"/>
    <property type="match status" value="1"/>
</dbReference>
<gene>
    <name evidence="2" type="ORF">BHLFYP23_00111</name>
</gene>
<feature type="transmembrane region" description="Helical" evidence="1">
    <location>
        <begin position="15"/>
        <end position="35"/>
    </location>
</feature>
<protein>
    <recommendedName>
        <fullName evidence="3">Mg(2+) transport ATPase</fullName>
    </recommendedName>
</protein>
<evidence type="ECO:0000313" key="2">
    <source>
        <dbReference type="EMBL" id="VYT09066.1"/>
    </source>
</evidence>
<dbReference type="RefSeq" id="WP_004223145.1">
    <property type="nucleotide sequence ID" value="NZ_CACRSY010000012.1"/>
</dbReference>
<accession>A0A6N2U0Q8</accession>
<sequence>MKEIFNMINRKPEPMTILISLVAALLLSMILYGAYRLANTKESYQPQFAVTLVTMALISTVLMDLIQSNLALSLGMLGSLSIVRFRTNIKDTRDIGFIFWSMAIGLAAATQSYFIGAAGSLMLACVMIGTKKRVAKQAAMLMVIRGSHTDLDKMQELVKEQTESVKIRAKNILAESFEIVYEVQLHEERGNQIIEAIFGMGGIDSVNLLAQNS</sequence>
<dbReference type="InterPro" id="IPR032531">
    <property type="entry name" value="DUF4956"/>
</dbReference>
<evidence type="ECO:0008006" key="3">
    <source>
        <dbReference type="Google" id="ProtNLM"/>
    </source>
</evidence>
<feature type="transmembrane region" description="Helical" evidence="1">
    <location>
        <begin position="97"/>
        <end position="130"/>
    </location>
</feature>
<proteinExistence type="predicted"/>
<reference evidence="2" key="1">
    <citation type="submission" date="2019-11" db="EMBL/GenBank/DDBJ databases">
        <authorList>
            <person name="Feng L."/>
        </authorList>
    </citation>
    <scope>NUCLEOTIDE SEQUENCE</scope>
    <source>
        <strain evidence="2">BhanseniiLFYP23</strain>
    </source>
</reference>